<dbReference type="AlphaFoldDB" id="A0A2P5SXQ0"/>
<evidence type="ECO:0000256" key="1">
    <source>
        <dbReference type="ARBA" id="ARBA00022729"/>
    </source>
</evidence>
<dbReference type="InterPro" id="IPR017689">
    <property type="entry name" value="BamD"/>
</dbReference>
<dbReference type="EMBL" id="PDKS01000004">
    <property type="protein sequence ID" value="PPI87105.1"/>
    <property type="molecule type" value="Genomic_DNA"/>
</dbReference>
<comment type="subcellular location">
    <subcellularLocation>
        <location evidence="4">Cell outer membrane</location>
        <topology evidence="4">Lipid-anchor</topology>
    </subcellularLocation>
</comment>
<keyword evidence="3 4" id="KW-0998">Cell outer membrane</keyword>
<dbReference type="SUPFAM" id="SSF48452">
    <property type="entry name" value="TPR-like"/>
    <property type="match status" value="1"/>
</dbReference>
<gene>
    <name evidence="4" type="primary">bamD</name>
    <name evidence="6" type="ORF">CRV11_03010</name>
</gene>
<dbReference type="OrthoDB" id="9779191at2"/>
<comment type="caution">
    <text evidence="6">The sequence shown here is derived from an EMBL/GenBank/DDBJ whole genome shotgun (WGS) entry which is preliminary data.</text>
</comment>
<dbReference type="CDD" id="cd15830">
    <property type="entry name" value="BamD"/>
    <property type="match status" value="1"/>
</dbReference>
<dbReference type="Gene3D" id="1.25.40.10">
    <property type="entry name" value="Tetratricopeptide repeat domain"/>
    <property type="match status" value="1"/>
</dbReference>
<evidence type="ECO:0000256" key="2">
    <source>
        <dbReference type="ARBA" id="ARBA00023136"/>
    </source>
</evidence>
<protein>
    <recommendedName>
        <fullName evidence="4">Outer membrane protein assembly factor BamD</fullName>
    </recommendedName>
</protein>
<dbReference type="InterPro" id="IPR039565">
    <property type="entry name" value="BamD-like"/>
</dbReference>
<dbReference type="HAMAP" id="MF_00922">
    <property type="entry name" value="OM_assembly_BamD"/>
    <property type="match status" value="1"/>
</dbReference>
<evidence type="ECO:0000256" key="4">
    <source>
        <dbReference type="HAMAP-Rule" id="MF_00922"/>
    </source>
</evidence>
<evidence type="ECO:0000313" key="6">
    <source>
        <dbReference type="EMBL" id="PPI87105.1"/>
    </source>
</evidence>
<comment type="similarity">
    <text evidence="4">Belongs to the BamD family.</text>
</comment>
<keyword evidence="2 4" id="KW-0472">Membrane</keyword>
<accession>A0A2P5SXQ0</accession>
<evidence type="ECO:0000313" key="7">
    <source>
        <dbReference type="Proteomes" id="UP000296034"/>
    </source>
</evidence>
<keyword evidence="1 4" id="KW-0732">Signal</keyword>
<dbReference type="PROSITE" id="PS51257">
    <property type="entry name" value="PROKAR_LIPOPROTEIN"/>
    <property type="match status" value="1"/>
</dbReference>
<reference evidence="6 7" key="1">
    <citation type="journal article" date="2018" name="Genome Biol. Evol.">
        <title>Cladogenesis and Genomic Streamlining in Extracellular Endosymbionts of Tropical Stink Bugs.</title>
        <authorList>
            <person name="Otero-Bravo A."/>
            <person name="Goffredi S."/>
            <person name="Sabree Z.L."/>
        </authorList>
    </citation>
    <scope>NUCLEOTIDE SEQUENCE [LARGE SCALE GENOMIC DNA]</scope>
    <source>
        <strain evidence="6 7">SoET</strain>
    </source>
</reference>
<dbReference type="GO" id="GO:0043165">
    <property type="term" value="P:Gram-negative-bacterium-type cell outer membrane assembly"/>
    <property type="evidence" value="ECO:0007669"/>
    <property type="project" value="UniProtKB-UniRule"/>
</dbReference>
<dbReference type="Proteomes" id="UP000296034">
    <property type="component" value="Unassembled WGS sequence"/>
</dbReference>
<evidence type="ECO:0000256" key="3">
    <source>
        <dbReference type="ARBA" id="ARBA00023237"/>
    </source>
</evidence>
<evidence type="ECO:0000259" key="5">
    <source>
        <dbReference type="Pfam" id="PF13525"/>
    </source>
</evidence>
<keyword evidence="4" id="KW-0449">Lipoprotein</keyword>
<proteinExistence type="inferred from homology"/>
<dbReference type="NCBIfam" id="TIGR03302">
    <property type="entry name" value="OM_YfiO"/>
    <property type="match status" value="1"/>
</dbReference>
<keyword evidence="4" id="KW-0564">Palmitate</keyword>
<comment type="function">
    <text evidence="4">Part of the outer membrane protein assembly complex, which is involved in assembly and insertion of beta-barrel proteins into the outer membrane. Constitutes, with BamA, the core component of the assembly machinery.</text>
</comment>
<comment type="subunit">
    <text evidence="4">Part of the Bam complex, which is composed of the outer membrane protein BamA, and four lipoproteins BamB, BamC, BamD and BamE.</text>
</comment>
<dbReference type="InterPro" id="IPR011990">
    <property type="entry name" value="TPR-like_helical_dom_sf"/>
</dbReference>
<dbReference type="GO" id="GO:0009279">
    <property type="term" value="C:cell outer membrane"/>
    <property type="evidence" value="ECO:0007669"/>
    <property type="project" value="UniProtKB-SubCell"/>
</dbReference>
<sequence length="243" mass="28679">MKLMKYISTILILILIITGCSEFNVKELTHESLPILNDIAQKNIQKGNFKTAIKYLEIIKNIDLIGSYTKQAQLDLIYVYYKKKDFNEARDLVNNFINLYPKHPNIDYVIYMKGLIEMSLDNPVIMKVLYYNRFSHDPEHAYNAFNYFLQLLKKYPKSEYVHDAYLRLIYLKNRLANYELSIASFYDKKEAYVAVITRINNMLIYYPDTKATLNALPLMEKAYRKLQINNEADKISKIISLNH</sequence>
<feature type="domain" description="Outer membrane lipoprotein BamD-like" evidence="5">
    <location>
        <begin position="39"/>
        <end position="236"/>
    </location>
</feature>
<dbReference type="Pfam" id="PF13525">
    <property type="entry name" value="YfiO"/>
    <property type="match status" value="1"/>
</dbReference>
<name>A0A2P5SXQ0_9GAMM</name>
<dbReference type="RefSeq" id="WP_136131878.1">
    <property type="nucleotide sequence ID" value="NZ_PDKS01000004.1"/>
</dbReference>
<organism evidence="6 7">
    <name type="scientific">Candidatus Pantoea edessiphila</name>
    <dbReference type="NCBI Taxonomy" id="2044610"/>
    <lineage>
        <taxon>Bacteria</taxon>
        <taxon>Pseudomonadati</taxon>
        <taxon>Pseudomonadota</taxon>
        <taxon>Gammaproteobacteria</taxon>
        <taxon>Enterobacterales</taxon>
        <taxon>Erwiniaceae</taxon>
        <taxon>Pantoea</taxon>
    </lineage>
</organism>
<dbReference type="GO" id="GO:0051205">
    <property type="term" value="P:protein insertion into membrane"/>
    <property type="evidence" value="ECO:0007669"/>
    <property type="project" value="UniProtKB-UniRule"/>
</dbReference>